<dbReference type="OrthoDB" id="73076at2759"/>
<feature type="signal peptide" evidence="1">
    <location>
        <begin position="1"/>
        <end position="16"/>
    </location>
</feature>
<name>A0A6A4GVM9_9AGAR</name>
<dbReference type="AlphaFoldDB" id="A0A6A4GVM9"/>
<dbReference type="EMBL" id="ML769681">
    <property type="protein sequence ID" value="KAE9389838.1"/>
    <property type="molecule type" value="Genomic_DNA"/>
</dbReference>
<evidence type="ECO:0000256" key="1">
    <source>
        <dbReference type="SAM" id="SignalP"/>
    </source>
</evidence>
<sequence length="193" mass="22437">MGIIVYLFVFGELVDAFQSRDMAHRDRAAIAIRTTLFLQTWRKFLAKMGYSEKRHFISAAAYNICLTCKNSLLALMFIHRDHLPQKLPLIPHKHVTEFIEHIFAEMRKLIPDFNMQQALLCVPKLARMSKTSSSSKFSKPTYKKTANGYSHDFLNDRECHFDYELLKTFPSDVEFSAIYKTAVEENHAIWGLL</sequence>
<accession>A0A6A4GVM9</accession>
<reference evidence="2" key="1">
    <citation type="journal article" date="2019" name="Environ. Microbiol.">
        <title>Fungal ecological strategies reflected in gene transcription - a case study of two litter decomposers.</title>
        <authorList>
            <person name="Barbi F."/>
            <person name="Kohler A."/>
            <person name="Barry K."/>
            <person name="Baskaran P."/>
            <person name="Daum C."/>
            <person name="Fauchery L."/>
            <person name="Ihrmark K."/>
            <person name="Kuo A."/>
            <person name="LaButti K."/>
            <person name="Lipzen A."/>
            <person name="Morin E."/>
            <person name="Grigoriev I.V."/>
            <person name="Henrissat B."/>
            <person name="Lindahl B."/>
            <person name="Martin F."/>
        </authorList>
    </citation>
    <scope>NUCLEOTIDE SEQUENCE</scope>
    <source>
        <strain evidence="2">JB14</strain>
    </source>
</reference>
<keyword evidence="3" id="KW-1185">Reference proteome</keyword>
<dbReference type="Proteomes" id="UP000799118">
    <property type="component" value="Unassembled WGS sequence"/>
</dbReference>
<keyword evidence="1" id="KW-0732">Signal</keyword>
<protein>
    <submittedName>
        <fullName evidence="2">Uncharacterized protein</fullName>
    </submittedName>
</protein>
<feature type="chain" id="PRO_5025413340" evidence="1">
    <location>
        <begin position="17"/>
        <end position="193"/>
    </location>
</feature>
<evidence type="ECO:0000313" key="2">
    <source>
        <dbReference type="EMBL" id="KAE9389838.1"/>
    </source>
</evidence>
<proteinExistence type="predicted"/>
<evidence type="ECO:0000313" key="3">
    <source>
        <dbReference type="Proteomes" id="UP000799118"/>
    </source>
</evidence>
<organism evidence="2 3">
    <name type="scientific">Gymnopus androsaceus JB14</name>
    <dbReference type="NCBI Taxonomy" id="1447944"/>
    <lineage>
        <taxon>Eukaryota</taxon>
        <taxon>Fungi</taxon>
        <taxon>Dikarya</taxon>
        <taxon>Basidiomycota</taxon>
        <taxon>Agaricomycotina</taxon>
        <taxon>Agaricomycetes</taxon>
        <taxon>Agaricomycetidae</taxon>
        <taxon>Agaricales</taxon>
        <taxon>Marasmiineae</taxon>
        <taxon>Omphalotaceae</taxon>
        <taxon>Gymnopus</taxon>
    </lineage>
</organism>
<gene>
    <name evidence="2" type="ORF">BT96DRAFT_834403</name>
</gene>